<dbReference type="OrthoDB" id="4764652at2759"/>
<accession>A0A5N7A671</accession>
<keyword evidence="2" id="KW-1185">Reference proteome</keyword>
<organism evidence="1 2">
    <name type="scientific">Aspergillus caelatus</name>
    <dbReference type="NCBI Taxonomy" id="61420"/>
    <lineage>
        <taxon>Eukaryota</taxon>
        <taxon>Fungi</taxon>
        <taxon>Dikarya</taxon>
        <taxon>Ascomycota</taxon>
        <taxon>Pezizomycotina</taxon>
        <taxon>Eurotiomycetes</taxon>
        <taxon>Eurotiomycetidae</taxon>
        <taxon>Eurotiales</taxon>
        <taxon>Aspergillaceae</taxon>
        <taxon>Aspergillus</taxon>
        <taxon>Aspergillus subgen. Circumdati</taxon>
    </lineage>
</organism>
<protein>
    <submittedName>
        <fullName evidence="1">Uncharacterized protein</fullName>
    </submittedName>
</protein>
<proteinExistence type="predicted"/>
<dbReference type="AlphaFoldDB" id="A0A5N7A671"/>
<gene>
    <name evidence="1" type="ORF">BDV27DRAFT_144506</name>
</gene>
<reference evidence="1 2" key="1">
    <citation type="submission" date="2019-04" db="EMBL/GenBank/DDBJ databases">
        <title>Friends and foes A comparative genomics studyof 23 Aspergillus species from section Flavi.</title>
        <authorList>
            <consortium name="DOE Joint Genome Institute"/>
            <person name="Kjaerbolling I."/>
            <person name="Vesth T."/>
            <person name="Frisvad J.C."/>
            <person name="Nybo J.L."/>
            <person name="Theobald S."/>
            <person name="Kildgaard S."/>
            <person name="Isbrandt T."/>
            <person name="Kuo A."/>
            <person name="Sato A."/>
            <person name="Lyhne E.K."/>
            <person name="Kogle M.E."/>
            <person name="Wiebenga A."/>
            <person name="Kun R.S."/>
            <person name="Lubbers R.J."/>
            <person name="Makela M.R."/>
            <person name="Barry K."/>
            <person name="Chovatia M."/>
            <person name="Clum A."/>
            <person name="Daum C."/>
            <person name="Haridas S."/>
            <person name="He G."/>
            <person name="LaButti K."/>
            <person name="Lipzen A."/>
            <person name="Mondo S."/>
            <person name="Riley R."/>
            <person name="Salamov A."/>
            <person name="Simmons B.A."/>
            <person name="Magnuson J.K."/>
            <person name="Henrissat B."/>
            <person name="Mortensen U.H."/>
            <person name="Larsen T.O."/>
            <person name="Devries R.P."/>
            <person name="Grigoriev I.V."/>
            <person name="Machida M."/>
            <person name="Baker S.E."/>
            <person name="Andersen M.R."/>
        </authorList>
    </citation>
    <scope>NUCLEOTIDE SEQUENCE [LARGE SCALE GENOMIC DNA]</scope>
    <source>
        <strain evidence="1 2">CBS 763.97</strain>
    </source>
</reference>
<evidence type="ECO:0000313" key="1">
    <source>
        <dbReference type="EMBL" id="KAE8365367.1"/>
    </source>
</evidence>
<dbReference type="GeneID" id="43654715"/>
<dbReference type="Proteomes" id="UP000326268">
    <property type="component" value="Unassembled WGS sequence"/>
</dbReference>
<evidence type="ECO:0000313" key="2">
    <source>
        <dbReference type="Proteomes" id="UP000326268"/>
    </source>
</evidence>
<dbReference type="EMBL" id="ML737632">
    <property type="protein sequence ID" value="KAE8365367.1"/>
    <property type="molecule type" value="Genomic_DNA"/>
</dbReference>
<dbReference type="RefSeq" id="XP_031928448.1">
    <property type="nucleotide sequence ID" value="XM_032070269.1"/>
</dbReference>
<sequence length="326" mass="36429">MMSPFSQRENSRLRRSIKMLLATVVLMAIKLALAAYLTVPVGKECEMLRYLQEQQQEYSHHGKNTVTKRAIPWVLGALLWTGNQVFTFHSLATSCSEFSSSAGNAAICIWGEISTATSFIGAGTQVAWKRDVDMASFEADIAHFGDLLSNVFQLPVIFDGYMRHDHPRLKLLSLFEGTSWHVFHMHNHKNTRVHLTVTALHDTHMVMSMGFGAKSNHSSIAKRETYNDEYFTNGGIDFTSCWENEVPHYTLSTGSDYQQMDRDIECYFPDLSNTWGADVQIYDFNKHITIGAGSIAAFRGSDHASSVSVMSGCRSGVQTTDNCDAV</sequence>
<name>A0A5N7A671_9EURO</name>